<evidence type="ECO:0000256" key="7">
    <source>
        <dbReference type="SAM" id="Phobius"/>
    </source>
</evidence>
<dbReference type="RefSeq" id="WP_203832065.1">
    <property type="nucleotide sequence ID" value="NZ_BONH01000027.1"/>
</dbReference>
<keyword evidence="9" id="KW-1185">Reference proteome</keyword>
<dbReference type="EMBL" id="BONH01000027">
    <property type="protein sequence ID" value="GIG00307.1"/>
    <property type="molecule type" value="Genomic_DNA"/>
</dbReference>
<evidence type="ECO:0000313" key="9">
    <source>
        <dbReference type="Proteomes" id="UP000659904"/>
    </source>
</evidence>
<evidence type="ECO:0000256" key="1">
    <source>
        <dbReference type="ARBA" id="ARBA00004651"/>
    </source>
</evidence>
<dbReference type="InterPro" id="IPR032808">
    <property type="entry name" value="DoxX"/>
</dbReference>
<evidence type="ECO:0000256" key="5">
    <source>
        <dbReference type="ARBA" id="ARBA00022989"/>
    </source>
</evidence>
<reference evidence="8 9" key="1">
    <citation type="submission" date="2021-01" db="EMBL/GenBank/DDBJ databases">
        <title>Whole genome shotgun sequence of Catellatospora citrea NBRC 14495.</title>
        <authorList>
            <person name="Komaki H."/>
            <person name="Tamura T."/>
        </authorList>
    </citation>
    <scope>NUCLEOTIDE SEQUENCE [LARGE SCALE GENOMIC DNA]</scope>
    <source>
        <strain evidence="8 9">NBRC 14495</strain>
    </source>
</reference>
<feature type="transmembrane region" description="Helical" evidence="7">
    <location>
        <begin position="109"/>
        <end position="130"/>
    </location>
</feature>
<evidence type="ECO:0000256" key="3">
    <source>
        <dbReference type="ARBA" id="ARBA00022475"/>
    </source>
</evidence>
<sequence>MFVFPAQIRDLAILIARLGIGIIFLAHGWQKLFTVGLGPTAAGFKAMGVPLPTLSAWYAGIVEFFGGALLILGLAVPIAGVLLFLDMLGAFFTVHVGHGMFVSSGGSELVIALGVGSLLLAAVGAGLYSIDHAIAANRTPTPHGPKTIP</sequence>
<comment type="caution">
    <text evidence="8">The sequence shown here is derived from an EMBL/GenBank/DDBJ whole genome shotgun (WGS) entry which is preliminary data.</text>
</comment>
<dbReference type="Pfam" id="PF07681">
    <property type="entry name" value="DoxX"/>
    <property type="match status" value="1"/>
</dbReference>
<evidence type="ECO:0008006" key="10">
    <source>
        <dbReference type="Google" id="ProtNLM"/>
    </source>
</evidence>
<name>A0A8J3KHV3_9ACTN</name>
<dbReference type="Proteomes" id="UP000659904">
    <property type="component" value="Unassembled WGS sequence"/>
</dbReference>
<dbReference type="AlphaFoldDB" id="A0A8J3KHV3"/>
<dbReference type="InterPro" id="IPR051907">
    <property type="entry name" value="DoxX-like_oxidoreductase"/>
</dbReference>
<dbReference type="PANTHER" id="PTHR33452:SF1">
    <property type="entry name" value="INNER MEMBRANE PROTEIN YPHA-RELATED"/>
    <property type="match status" value="1"/>
</dbReference>
<organism evidence="8 9">
    <name type="scientific">Catellatospora citrea</name>
    <dbReference type="NCBI Taxonomy" id="53366"/>
    <lineage>
        <taxon>Bacteria</taxon>
        <taxon>Bacillati</taxon>
        <taxon>Actinomycetota</taxon>
        <taxon>Actinomycetes</taxon>
        <taxon>Micromonosporales</taxon>
        <taxon>Micromonosporaceae</taxon>
        <taxon>Catellatospora</taxon>
    </lineage>
</organism>
<evidence type="ECO:0000256" key="6">
    <source>
        <dbReference type="ARBA" id="ARBA00023136"/>
    </source>
</evidence>
<evidence type="ECO:0000313" key="8">
    <source>
        <dbReference type="EMBL" id="GIG00307.1"/>
    </source>
</evidence>
<keyword evidence="4 7" id="KW-0812">Transmembrane</keyword>
<keyword evidence="5 7" id="KW-1133">Transmembrane helix</keyword>
<proteinExistence type="inferred from homology"/>
<protein>
    <recommendedName>
        <fullName evidence="10">Oxidoreductase</fullName>
    </recommendedName>
</protein>
<gene>
    <name evidence="8" type="ORF">Cci01nite_54000</name>
</gene>
<evidence type="ECO:0000256" key="4">
    <source>
        <dbReference type="ARBA" id="ARBA00022692"/>
    </source>
</evidence>
<comment type="similarity">
    <text evidence="2">Belongs to the DoxX family.</text>
</comment>
<keyword evidence="3" id="KW-1003">Cell membrane</keyword>
<evidence type="ECO:0000256" key="2">
    <source>
        <dbReference type="ARBA" id="ARBA00006679"/>
    </source>
</evidence>
<keyword evidence="6 7" id="KW-0472">Membrane</keyword>
<feature type="transmembrane region" description="Helical" evidence="7">
    <location>
        <begin position="12"/>
        <end position="29"/>
    </location>
</feature>
<accession>A0A8J3KHV3</accession>
<comment type="subcellular location">
    <subcellularLocation>
        <location evidence="1">Cell membrane</location>
        <topology evidence="1">Multi-pass membrane protein</topology>
    </subcellularLocation>
</comment>
<dbReference type="PANTHER" id="PTHR33452">
    <property type="entry name" value="OXIDOREDUCTASE CATD-RELATED"/>
    <property type="match status" value="1"/>
</dbReference>
<dbReference type="GO" id="GO:0005886">
    <property type="term" value="C:plasma membrane"/>
    <property type="evidence" value="ECO:0007669"/>
    <property type="project" value="UniProtKB-SubCell"/>
</dbReference>